<gene>
    <name evidence="2" type="ORF">H9714_00165</name>
</gene>
<dbReference type="EMBL" id="DWYC01000002">
    <property type="protein sequence ID" value="HJB55950.1"/>
    <property type="molecule type" value="Genomic_DNA"/>
</dbReference>
<feature type="chain" id="PRO_5039323250" evidence="1">
    <location>
        <begin position="23"/>
        <end position="255"/>
    </location>
</feature>
<protein>
    <submittedName>
        <fullName evidence="2">Uncharacterized protein</fullName>
    </submittedName>
</protein>
<organism evidence="2 3">
    <name type="scientific">Candidatus Flavonifractor intestinipullorum</name>
    <dbReference type="NCBI Taxonomy" id="2838587"/>
    <lineage>
        <taxon>Bacteria</taxon>
        <taxon>Bacillati</taxon>
        <taxon>Bacillota</taxon>
        <taxon>Clostridia</taxon>
        <taxon>Eubacteriales</taxon>
        <taxon>Oscillospiraceae</taxon>
        <taxon>Flavonifractor</taxon>
    </lineage>
</organism>
<evidence type="ECO:0000256" key="1">
    <source>
        <dbReference type="SAM" id="SignalP"/>
    </source>
</evidence>
<name>A0A9D2S5B7_9FIRM</name>
<keyword evidence="1" id="KW-0732">Signal</keyword>
<proteinExistence type="predicted"/>
<dbReference type="AlphaFoldDB" id="A0A9D2S5B7"/>
<dbReference type="Proteomes" id="UP000824208">
    <property type="component" value="Unassembled WGS sequence"/>
</dbReference>
<sequence>MRTYIRAAFAAAGLACLLAGCAGEPVQPTPPPASAAVMPEAVPTAEPPLDERALSIPVPDFLDAEQQDLYRRAYTMYSHLFGGETFAVEDFPQADGTQPEFRTYETVEIEGTTYYLAQGRYRNWSDFEAAVDGLFTDAFWTARNEGEGGPIYTQLDGRLCLRDLSKGADLSRNDFFPDTFRLLEAGEEEISFLLIGYYSDETAPLEGESPAERDARLAAGYDETREYPICMVHTAQGWRFERFYTTWSDEPPEAA</sequence>
<feature type="signal peptide" evidence="1">
    <location>
        <begin position="1"/>
        <end position="22"/>
    </location>
</feature>
<dbReference type="PROSITE" id="PS51257">
    <property type="entry name" value="PROKAR_LIPOPROTEIN"/>
    <property type="match status" value="1"/>
</dbReference>
<evidence type="ECO:0000313" key="2">
    <source>
        <dbReference type="EMBL" id="HJB55950.1"/>
    </source>
</evidence>
<reference evidence="2" key="2">
    <citation type="submission" date="2021-04" db="EMBL/GenBank/DDBJ databases">
        <authorList>
            <person name="Gilroy R."/>
        </authorList>
    </citation>
    <scope>NUCLEOTIDE SEQUENCE</scope>
    <source>
        <strain evidence="2">CHK189-11263</strain>
    </source>
</reference>
<accession>A0A9D2S5B7</accession>
<evidence type="ECO:0000313" key="3">
    <source>
        <dbReference type="Proteomes" id="UP000824208"/>
    </source>
</evidence>
<reference evidence="2" key="1">
    <citation type="journal article" date="2021" name="PeerJ">
        <title>Extensive microbial diversity within the chicken gut microbiome revealed by metagenomics and culture.</title>
        <authorList>
            <person name="Gilroy R."/>
            <person name="Ravi A."/>
            <person name="Getino M."/>
            <person name="Pursley I."/>
            <person name="Horton D.L."/>
            <person name="Alikhan N.F."/>
            <person name="Baker D."/>
            <person name="Gharbi K."/>
            <person name="Hall N."/>
            <person name="Watson M."/>
            <person name="Adriaenssens E.M."/>
            <person name="Foster-Nyarko E."/>
            <person name="Jarju S."/>
            <person name="Secka A."/>
            <person name="Antonio M."/>
            <person name="Oren A."/>
            <person name="Chaudhuri R.R."/>
            <person name="La Ragione R."/>
            <person name="Hildebrand F."/>
            <person name="Pallen M.J."/>
        </authorList>
    </citation>
    <scope>NUCLEOTIDE SEQUENCE</scope>
    <source>
        <strain evidence="2">CHK189-11263</strain>
    </source>
</reference>
<comment type="caution">
    <text evidence="2">The sequence shown here is derived from an EMBL/GenBank/DDBJ whole genome shotgun (WGS) entry which is preliminary data.</text>
</comment>